<dbReference type="Proteomes" id="UP000642070">
    <property type="component" value="Unassembled WGS sequence"/>
</dbReference>
<dbReference type="PANTHER" id="PTHR43319">
    <property type="entry name" value="BETA-LACTAMASE-RELATED"/>
    <property type="match status" value="1"/>
</dbReference>
<dbReference type="Pfam" id="PF00144">
    <property type="entry name" value="Beta-lactamase"/>
    <property type="match status" value="1"/>
</dbReference>
<dbReference type="EMBL" id="BMPI01000058">
    <property type="protein sequence ID" value="GGM68971.1"/>
    <property type="molecule type" value="Genomic_DNA"/>
</dbReference>
<organism evidence="2 3">
    <name type="scientific">Dactylosporangium sucinum</name>
    <dbReference type="NCBI Taxonomy" id="1424081"/>
    <lineage>
        <taxon>Bacteria</taxon>
        <taxon>Bacillati</taxon>
        <taxon>Actinomycetota</taxon>
        <taxon>Actinomycetes</taxon>
        <taxon>Micromonosporales</taxon>
        <taxon>Micromonosporaceae</taxon>
        <taxon>Dactylosporangium</taxon>
    </lineage>
</organism>
<reference evidence="2" key="1">
    <citation type="journal article" date="2014" name="Int. J. Syst. Evol. Microbiol.">
        <title>Complete genome sequence of Corynebacterium casei LMG S-19264T (=DSM 44701T), isolated from a smear-ripened cheese.</title>
        <authorList>
            <consortium name="US DOE Joint Genome Institute (JGI-PGF)"/>
            <person name="Walter F."/>
            <person name="Albersmeier A."/>
            <person name="Kalinowski J."/>
            <person name="Ruckert C."/>
        </authorList>
    </citation>
    <scope>NUCLEOTIDE SEQUENCE</scope>
    <source>
        <strain evidence="2">JCM 19831</strain>
    </source>
</reference>
<gene>
    <name evidence="2" type="primary">lipP</name>
    <name evidence="2" type="ORF">GCM10007977_083280</name>
</gene>
<reference evidence="2" key="2">
    <citation type="submission" date="2020-09" db="EMBL/GenBank/DDBJ databases">
        <authorList>
            <person name="Sun Q."/>
            <person name="Ohkuma M."/>
        </authorList>
    </citation>
    <scope>NUCLEOTIDE SEQUENCE</scope>
    <source>
        <strain evidence="2">JCM 19831</strain>
    </source>
</reference>
<keyword evidence="3" id="KW-1185">Reference proteome</keyword>
<evidence type="ECO:0000313" key="3">
    <source>
        <dbReference type="Proteomes" id="UP000642070"/>
    </source>
</evidence>
<comment type="caution">
    <text evidence="2">The sequence shown here is derived from an EMBL/GenBank/DDBJ whole genome shotgun (WGS) entry which is preliminary data.</text>
</comment>
<dbReference type="InterPro" id="IPR001466">
    <property type="entry name" value="Beta-lactam-related"/>
</dbReference>
<sequence length="349" mass="36832">MGGGVAPGFESVADVFRQSLDSGAETGASCAAYVRGELVVDLWGGWADAARTRPWEPDTLVTVFSASKPVAALAVLSRVADGRVELDAPIARYWPDFPHPSATVRHALAHQAGLPAVAAPLTAADALDWPRFTAAIAASPLEWEPGTAVGEHALTYGNILGAILRGATGETIGSVVRSFGVDFHFGLSPVDDARCAEVEHGSPDWPSLSVHGHGDLWARALGNPPDLLDTAVLNGPAWRHGELPAVNGHTTARGLAGLYQRLPSLLPAELLTAALSTQVHAHDRLLEEDAEWTLGWRRDGSWVGMGGIGGSSAGGDLETDYWLAYVTRHLADHDRGDAMYDALEACLKP</sequence>
<evidence type="ECO:0000259" key="1">
    <source>
        <dbReference type="Pfam" id="PF00144"/>
    </source>
</evidence>
<protein>
    <submittedName>
        <fullName evidence="2">Carboxylesterase</fullName>
    </submittedName>
</protein>
<evidence type="ECO:0000313" key="2">
    <source>
        <dbReference type="EMBL" id="GGM68971.1"/>
    </source>
</evidence>
<dbReference type="Gene3D" id="3.40.710.10">
    <property type="entry name" value="DD-peptidase/beta-lactamase superfamily"/>
    <property type="match status" value="1"/>
</dbReference>
<dbReference type="InterPro" id="IPR012338">
    <property type="entry name" value="Beta-lactam/transpept-like"/>
</dbReference>
<dbReference type="AlphaFoldDB" id="A0A917UBH1"/>
<proteinExistence type="predicted"/>
<dbReference type="InterPro" id="IPR052907">
    <property type="entry name" value="Beta-lactamase/esterase"/>
</dbReference>
<dbReference type="SUPFAM" id="SSF56601">
    <property type="entry name" value="beta-lactamase/transpeptidase-like"/>
    <property type="match status" value="1"/>
</dbReference>
<accession>A0A917UBH1</accession>
<feature type="domain" description="Beta-lactamase-related" evidence="1">
    <location>
        <begin position="13"/>
        <end position="341"/>
    </location>
</feature>
<name>A0A917UBH1_9ACTN</name>
<dbReference type="PANTHER" id="PTHR43319:SF3">
    <property type="entry name" value="BETA-LACTAMASE-RELATED DOMAIN-CONTAINING PROTEIN"/>
    <property type="match status" value="1"/>
</dbReference>